<comment type="subcellular location">
    <subcellularLocation>
        <location evidence="1">Chromosome</location>
        <location evidence="1">Centromere</location>
        <location evidence="1">Kinetochore</location>
    </subcellularLocation>
</comment>
<evidence type="ECO:0000313" key="12">
    <source>
        <dbReference type="Proteomes" id="UP001301769"/>
    </source>
</evidence>
<dbReference type="InterPro" id="IPR008685">
    <property type="entry name" value="Centromere_Mis12"/>
</dbReference>
<sequence length="410" mass="44702">MASNDVELLTEHFGYPPVSLLDDIINSINILAERALNSVEQGLLNAPLPTVGFRQPTYALSAENNPHGLPLAEDARRQEVEAGTHQLETLLCASIDRNFDKFELYVMRNILCVKPADVRDWIRLSHYEGLDFTPPSPEPELGITKPSVESINRLRRRLQASQKLNTMLHAERARNEALLEEIRKLVGGSLPTIIKKETPEVTPQPATTEGTEEEKQPMLAFLQHKGALANSGASESPITTTADFTLSQLQALRALSTSLRRLMPDLGLGLPSQQTEEKEDDEEGETEAGKNKKPSWRRERLEYVETATRKHLENVRGLELGKNGEVRDDEGEWWAGEGGIRKLGEGEVDSLEGVVKLLGGAAAETGQGGGQASQRGGREGSAGPRTRSSRSASASAAPGNGGDGDMMDEM</sequence>
<feature type="region of interest" description="Disordered" evidence="10">
    <location>
        <begin position="265"/>
        <end position="296"/>
    </location>
</feature>
<evidence type="ECO:0000256" key="1">
    <source>
        <dbReference type="ARBA" id="ARBA00004629"/>
    </source>
</evidence>
<evidence type="ECO:0000256" key="9">
    <source>
        <dbReference type="ARBA" id="ARBA00023328"/>
    </source>
</evidence>
<organism evidence="11 12">
    <name type="scientific">Rhypophila decipiens</name>
    <dbReference type="NCBI Taxonomy" id="261697"/>
    <lineage>
        <taxon>Eukaryota</taxon>
        <taxon>Fungi</taxon>
        <taxon>Dikarya</taxon>
        <taxon>Ascomycota</taxon>
        <taxon>Pezizomycotina</taxon>
        <taxon>Sordariomycetes</taxon>
        <taxon>Sordariomycetidae</taxon>
        <taxon>Sordariales</taxon>
        <taxon>Naviculisporaceae</taxon>
        <taxon>Rhypophila</taxon>
    </lineage>
</organism>
<dbReference type="GO" id="GO:0005634">
    <property type="term" value="C:nucleus"/>
    <property type="evidence" value="ECO:0007669"/>
    <property type="project" value="InterPro"/>
</dbReference>
<name>A0AAN6Y3F9_9PEZI</name>
<accession>A0AAN6Y3F9</accession>
<proteinExistence type="inferred from homology"/>
<feature type="region of interest" description="Disordered" evidence="10">
    <location>
        <begin position="194"/>
        <end position="214"/>
    </location>
</feature>
<dbReference type="GO" id="GO:0051382">
    <property type="term" value="P:kinetochore assembly"/>
    <property type="evidence" value="ECO:0007669"/>
    <property type="project" value="TreeGrafter"/>
</dbReference>
<gene>
    <name evidence="11" type="ORF">QBC37DRAFT_425879</name>
</gene>
<dbReference type="Proteomes" id="UP001301769">
    <property type="component" value="Unassembled WGS sequence"/>
</dbReference>
<dbReference type="GO" id="GO:0051301">
    <property type="term" value="P:cell division"/>
    <property type="evidence" value="ECO:0007669"/>
    <property type="project" value="UniProtKB-KW"/>
</dbReference>
<evidence type="ECO:0000256" key="3">
    <source>
        <dbReference type="ARBA" id="ARBA00022454"/>
    </source>
</evidence>
<keyword evidence="12" id="KW-1185">Reference proteome</keyword>
<comment type="similarity">
    <text evidence="2">Belongs to the mis12 family.</text>
</comment>
<evidence type="ECO:0000256" key="7">
    <source>
        <dbReference type="ARBA" id="ARBA00023054"/>
    </source>
</evidence>
<keyword evidence="4" id="KW-0132">Cell division</keyword>
<dbReference type="Pfam" id="PF05859">
    <property type="entry name" value="Mis12"/>
    <property type="match status" value="1"/>
</dbReference>
<reference evidence="11" key="2">
    <citation type="submission" date="2023-05" db="EMBL/GenBank/DDBJ databases">
        <authorList>
            <consortium name="Lawrence Berkeley National Laboratory"/>
            <person name="Steindorff A."/>
            <person name="Hensen N."/>
            <person name="Bonometti L."/>
            <person name="Westerberg I."/>
            <person name="Brannstrom I.O."/>
            <person name="Guillou S."/>
            <person name="Cros-Aarteil S."/>
            <person name="Calhoun S."/>
            <person name="Haridas S."/>
            <person name="Kuo A."/>
            <person name="Mondo S."/>
            <person name="Pangilinan J."/>
            <person name="Riley R."/>
            <person name="Labutti K."/>
            <person name="Andreopoulos B."/>
            <person name="Lipzen A."/>
            <person name="Chen C."/>
            <person name="Yanf M."/>
            <person name="Daum C."/>
            <person name="Ng V."/>
            <person name="Clum A."/>
            <person name="Ohm R."/>
            <person name="Martin F."/>
            <person name="Silar P."/>
            <person name="Natvig D."/>
            <person name="Lalanne C."/>
            <person name="Gautier V."/>
            <person name="Ament-Velasquez S.L."/>
            <person name="Kruys A."/>
            <person name="Hutchinson M.I."/>
            <person name="Powell A.J."/>
            <person name="Barry K."/>
            <person name="Miller A.N."/>
            <person name="Grigoriev I.V."/>
            <person name="Debuchy R."/>
            <person name="Gladieux P."/>
            <person name="Thoren M.H."/>
            <person name="Johannesson H."/>
        </authorList>
    </citation>
    <scope>NUCLEOTIDE SEQUENCE</scope>
    <source>
        <strain evidence="11">PSN293</strain>
    </source>
</reference>
<evidence type="ECO:0000313" key="11">
    <source>
        <dbReference type="EMBL" id="KAK4211953.1"/>
    </source>
</evidence>
<keyword evidence="8" id="KW-0131">Cell cycle</keyword>
<feature type="region of interest" description="Disordered" evidence="10">
    <location>
        <begin position="362"/>
        <end position="410"/>
    </location>
</feature>
<keyword evidence="7" id="KW-0175">Coiled coil</keyword>
<feature type="compositionally biased region" description="Acidic residues" evidence="10">
    <location>
        <begin position="277"/>
        <end position="286"/>
    </location>
</feature>
<dbReference type="PANTHER" id="PTHR14527">
    <property type="entry name" value="PROTEIN MIS12 HOMOLOG"/>
    <property type="match status" value="1"/>
</dbReference>
<protein>
    <submittedName>
        <fullName evidence="11">Mis12 domain-protein</fullName>
    </submittedName>
</protein>
<evidence type="ECO:0000256" key="4">
    <source>
        <dbReference type="ARBA" id="ARBA00022618"/>
    </source>
</evidence>
<evidence type="ECO:0000256" key="10">
    <source>
        <dbReference type="SAM" id="MobiDB-lite"/>
    </source>
</evidence>
<reference evidence="11" key="1">
    <citation type="journal article" date="2023" name="Mol. Phylogenet. Evol.">
        <title>Genome-scale phylogeny and comparative genomics of the fungal order Sordariales.</title>
        <authorList>
            <person name="Hensen N."/>
            <person name="Bonometti L."/>
            <person name="Westerberg I."/>
            <person name="Brannstrom I.O."/>
            <person name="Guillou S."/>
            <person name="Cros-Aarteil S."/>
            <person name="Calhoun S."/>
            <person name="Haridas S."/>
            <person name="Kuo A."/>
            <person name="Mondo S."/>
            <person name="Pangilinan J."/>
            <person name="Riley R."/>
            <person name="LaButti K."/>
            <person name="Andreopoulos B."/>
            <person name="Lipzen A."/>
            <person name="Chen C."/>
            <person name="Yan M."/>
            <person name="Daum C."/>
            <person name="Ng V."/>
            <person name="Clum A."/>
            <person name="Steindorff A."/>
            <person name="Ohm R.A."/>
            <person name="Martin F."/>
            <person name="Silar P."/>
            <person name="Natvig D.O."/>
            <person name="Lalanne C."/>
            <person name="Gautier V."/>
            <person name="Ament-Velasquez S.L."/>
            <person name="Kruys A."/>
            <person name="Hutchinson M.I."/>
            <person name="Powell A.J."/>
            <person name="Barry K."/>
            <person name="Miller A.N."/>
            <person name="Grigoriev I.V."/>
            <person name="Debuchy R."/>
            <person name="Gladieux P."/>
            <person name="Hiltunen Thoren M."/>
            <person name="Johannesson H."/>
        </authorList>
    </citation>
    <scope>NUCLEOTIDE SEQUENCE</scope>
    <source>
        <strain evidence="11">PSN293</strain>
    </source>
</reference>
<feature type="compositionally biased region" description="Low complexity" evidence="10">
    <location>
        <begin position="381"/>
        <end position="398"/>
    </location>
</feature>
<dbReference type="GO" id="GO:0000444">
    <property type="term" value="C:MIS12/MIND type complex"/>
    <property type="evidence" value="ECO:0007669"/>
    <property type="project" value="TreeGrafter"/>
</dbReference>
<dbReference type="GO" id="GO:0000070">
    <property type="term" value="P:mitotic sister chromatid segregation"/>
    <property type="evidence" value="ECO:0007669"/>
    <property type="project" value="TreeGrafter"/>
</dbReference>
<dbReference type="EMBL" id="MU858137">
    <property type="protein sequence ID" value="KAK4211953.1"/>
    <property type="molecule type" value="Genomic_DNA"/>
</dbReference>
<keyword evidence="5" id="KW-0498">Mitosis</keyword>
<dbReference type="PANTHER" id="PTHR14527:SF2">
    <property type="entry name" value="PROTEIN MIS12 HOMOLOG"/>
    <property type="match status" value="1"/>
</dbReference>
<evidence type="ECO:0000256" key="8">
    <source>
        <dbReference type="ARBA" id="ARBA00023306"/>
    </source>
</evidence>
<evidence type="ECO:0000256" key="6">
    <source>
        <dbReference type="ARBA" id="ARBA00022838"/>
    </source>
</evidence>
<keyword evidence="9" id="KW-0137">Centromere</keyword>
<keyword evidence="6" id="KW-0995">Kinetochore</keyword>
<comment type="caution">
    <text evidence="11">The sequence shown here is derived from an EMBL/GenBank/DDBJ whole genome shotgun (WGS) entry which is preliminary data.</text>
</comment>
<evidence type="ECO:0000256" key="5">
    <source>
        <dbReference type="ARBA" id="ARBA00022776"/>
    </source>
</evidence>
<evidence type="ECO:0000256" key="2">
    <source>
        <dbReference type="ARBA" id="ARBA00008643"/>
    </source>
</evidence>
<keyword evidence="3" id="KW-0158">Chromosome</keyword>
<dbReference type="AlphaFoldDB" id="A0AAN6Y3F9"/>